<dbReference type="InterPro" id="IPR029062">
    <property type="entry name" value="Class_I_gatase-like"/>
</dbReference>
<reference evidence="3" key="1">
    <citation type="submission" date="2022-09" db="EMBL/GenBank/DDBJ databases">
        <title>Intensive care unit water sources are persistently colonized with multi-drug resistant bacteria and are the site of extensive horizontal gene transfer of antibiotic resistance genes.</title>
        <authorList>
            <person name="Diorio-Toth L."/>
        </authorList>
    </citation>
    <scope>NUCLEOTIDE SEQUENCE</scope>
    <source>
        <strain evidence="3">GD03843</strain>
    </source>
</reference>
<evidence type="ECO:0000256" key="1">
    <source>
        <dbReference type="ARBA" id="ARBA00008542"/>
    </source>
</evidence>
<dbReference type="NCBIfam" id="TIGR01382">
    <property type="entry name" value="PfpI"/>
    <property type="match status" value="1"/>
</dbReference>
<dbReference type="SUPFAM" id="SSF52317">
    <property type="entry name" value="Class I glutamine amidotransferase-like"/>
    <property type="match status" value="1"/>
</dbReference>
<evidence type="ECO:0000259" key="2">
    <source>
        <dbReference type="Pfam" id="PF01965"/>
    </source>
</evidence>
<evidence type="ECO:0000313" key="4">
    <source>
        <dbReference type="Proteomes" id="UP001161094"/>
    </source>
</evidence>
<dbReference type="PROSITE" id="PS51276">
    <property type="entry name" value="PEPTIDASE_C56_PFPI"/>
    <property type="match status" value="1"/>
</dbReference>
<dbReference type="PANTHER" id="PTHR42733:SF12">
    <property type="entry name" value="PROTEINASE"/>
    <property type="match status" value="1"/>
</dbReference>
<dbReference type="EMBL" id="JAOCDZ010000001">
    <property type="protein sequence ID" value="MDH0734472.1"/>
    <property type="molecule type" value="Genomic_DNA"/>
</dbReference>
<dbReference type="AlphaFoldDB" id="A0AA42LN34"/>
<dbReference type="InterPro" id="IPR006286">
    <property type="entry name" value="C56_PfpI-like"/>
</dbReference>
<keyword evidence="3" id="KW-0315">Glutamine amidotransferase</keyword>
<gene>
    <name evidence="3" type="ORF">N5D93_01545</name>
</gene>
<accession>A0AA42LN34</accession>
<evidence type="ECO:0000313" key="3">
    <source>
        <dbReference type="EMBL" id="MDH0734472.1"/>
    </source>
</evidence>
<sequence>MMATLNEVNIAILAVDGFEQVELTGPRDRLHAEGARTVLVSARNDPILGMHHDKPGDRFPVDLIFAQAEAEPSVFDGLLLPGGVVNSDEIRMHPKAQAFVRAMFDAGKPVAVICHGAWLLVSTGVVRDRTMTSWPSLQDDLRNAGANWVDQEVVVDGALVSSRKPDDIPAFSTAFIEVLQASKR</sequence>
<dbReference type="Proteomes" id="UP001161094">
    <property type="component" value="Unassembled WGS sequence"/>
</dbReference>
<dbReference type="PANTHER" id="PTHR42733">
    <property type="entry name" value="DJ-1 PROTEIN"/>
    <property type="match status" value="1"/>
</dbReference>
<comment type="similarity">
    <text evidence="1">Belongs to the peptidase C56 family.</text>
</comment>
<dbReference type="Pfam" id="PF01965">
    <property type="entry name" value="DJ-1_PfpI"/>
    <property type="match status" value="1"/>
</dbReference>
<organism evidence="3 4">
    <name type="scientific">Achromobacter spanius</name>
    <dbReference type="NCBI Taxonomy" id="217203"/>
    <lineage>
        <taxon>Bacteria</taxon>
        <taxon>Pseudomonadati</taxon>
        <taxon>Pseudomonadota</taxon>
        <taxon>Betaproteobacteria</taxon>
        <taxon>Burkholderiales</taxon>
        <taxon>Alcaligenaceae</taxon>
        <taxon>Achromobacter</taxon>
    </lineage>
</organism>
<feature type="domain" description="DJ-1/PfpI" evidence="2">
    <location>
        <begin position="10"/>
        <end position="177"/>
    </location>
</feature>
<dbReference type="InterPro" id="IPR002818">
    <property type="entry name" value="DJ-1/PfpI"/>
</dbReference>
<dbReference type="Gene3D" id="3.40.50.880">
    <property type="match status" value="1"/>
</dbReference>
<protein>
    <submittedName>
        <fullName evidence="3">Type 1 glutamine amidotransferase</fullName>
    </submittedName>
</protein>
<proteinExistence type="inferred from homology"/>
<name>A0AA42LN34_9BURK</name>
<comment type="caution">
    <text evidence="3">The sequence shown here is derived from an EMBL/GenBank/DDBJ whole genome shotgun (WGS) entry which is preliminary data.</text>
</comment>
<dbReference type="CDD" id="cd03134">
    <property type="entry name" value="GATase1_PfpI_like"/>
    <property type="match status" value="1"/>
</dbReference>